<dbReference type="EMBL" id="JAAWWK010000001">
    <property type="protein sequence ID" value="NKI15944.1"/>
    <property type="molecule type" value="Genomic_DNA"/>
</dbReference>
<keyword evidence="3" id="KW-1185">Reference proteome</keyword>
<evidence type="ECO:0000256" key="1">
    <source>
        <dbReference type="SAM" id="Phobius"/>
    </source>
</evidence>
<feature type="transmembrane region" description="Helical" evidence="1">
    <location>
        <begin position="12"/>
        <end position="40"/>
    </location>
</feature>
<dbReference type="Proteomes" id="UP000765845">
    <property type="component" value="Unassembled WGS sequence"/>
</dbReference>
<organism evidence="2 3">
    <name type="scientific">Spongiibacter thalassae</name>
    <dbReference type="NCBI Taxonomy" id="2721624"/>
    <lineage>
        <taxon>Bacteria</taxon>
        <taxon>Pseudomonadati</taxon>
        <taxon>Pseudomonadota</taxon>
        <taxon>Gammaproteobacteria</taxon>
        <taxon>Cellvibrionales</taxon>
        <taxon>Spongiibacteraceae</taxon>
        <taxon>Spongiibacter</taxon>
    </lineage>
</organism>
<gene>
    <name evidence="2" type="ORF">HCU74_00800</name>
</gene>
<evidence type="ECO:0000313" key="3">
    <source>
        <dbReference type="Proteomes" id="UP000765845"/>
    </source>
</evidence>
<feature type="transmembrane region" description="Helical" evidence="1">
    <location>
        <begin position="99"/>
        <end position="121"/>
    </location>
</feature>
<keyword evidence="1" id="KW-0472">Membrane</keyword>
<evidence type="ECO:0000313" key="2">
    <source>
        <dbReference type="EMBL" id="NKI15944.1"/>
    </source>
</evidence>
<protein>
    <recommendedName>
        <fullName evidence="4">DUF2269 domain-containing protein</fullName>
    </recommendedName>
</protein>
<sequence>MYETLHLALAPYYLYIKMVHVPAAFLWFMSVLSGFSYYLVPVMQAWRRNQNDRGHTEMRNWVFERFDQSVSVEHVAYPLVMISGVLLFVAGGWNAEAGWLMLKLAIVVVITVPMETFDYYISHLNGNKRYQRDLDGEPDWGRYEDAMHKHWWFFLVTTPPIGFMLFSVIYLAFTKPF</sequence>
<dbReference type="RefSeq" id="WP_168448496.1">
    <property type="nucleotide sequence ID" value="NZ_JAAWWK010000001.1"/>
</dbReference>
<feature type="transmembrane region" description="Helical" evidence="1">
    <location>
        <begin position="75"/>
        <end position="93"/>
    </location>
</feature>
<keyword evidence="1" id="KW-1133">Transmembrane helix</keyword>
<keyword evidence="1" id="KW-0812">Transmembrane</keyword>
<feature type="transmembrane region" description="Helical" evidence="1">
    <location>
        <begin position="151"/>
        <end position="173"/>
    </location>
</feature>
<name>A0ABX1G9V8_9GAMM</name>
<comment type="caution">
    <text evidence="2">The sequence shown here is derived from an EMBL/GenBank/DDBJ whole genome shotgun (WGS) entry which is preliminary data.</text>
</comment>
<reference evidence="2 3" key="1">
    <citation type="submission" date="2020-04" db="EMBL/GenBank/DDBJ databases">
        <authorList>
            <person name="Yoon J."/>
        </authorList>
    </citation>
    <scope>NUCLEOTIDE SEQUENCE [LARGE SCALE GENOMIC DNA]</scope>
    <source>
        <strain evidence="2 3">KMU-166</strain>
    </source>
</reference>
<proteinExistence type="predicted"/>
<accession>A0ABX1G9V8</accession>
<evidence type="ECO:0008006" key="4">
    <source>
        <dbReference type="Google" id="ProtNLM"/>
    </source>
</evidence>